<dbReference type="GO" id="GO:0005737">
    <property type="term" value="C:cytoplasm"/>
    <property type="evidence" value="ECO:0007669"/>
    <property type="project" value="TreeGrafter"/>
</dbReference>
<name>A0A5C3FAF7_9BASI</name>
<evidence type="ECO:0000313" key="2">
    <source>
        <dbReference type="EMBL" id="SPO40421.1"/>
    </source>
</evidence>
<dbReference type="EMBL" id="OOIP01000019">
    <property type="protein sequence ID" value="SPO40421.1"/>
    <property type="molecule type" value="Genomic_DNA"/>
</dbReference>
<reference evidence="2 3" key="1">
    <citation type="submission" date="2018-03" db="EMBL/GenBank/DDBJ databases">
        <authorList>
            <person name="Guldener U."/>
        </authorList>
    </citation>
    <scope>NUCLEOTIDE SEQUENCE [LARGE SCALE GENOMIC DNA]</scope>
    <source>
        <strain evidence="2 3">DAOM196992</strain>
    </source>
</reference>
<dbReference type="OrthoDB" id="10262413at2759"/>
<dbReference type="InterPro" id="IPR001509">
    <property type="entry name" value="Epimerase_deHydtase"/>
</dbReference>
<dbReference type="Pfam" id="PF01370">
    <property type="entry name" value="Epimerase"/>
    <property type="match status" value="1"/>
</dbReference>
<feature type="domain" description="NAD-dependent epimerase/dehydratase" evidence="1">
    <location>
        <begin position="5"/>
        <end position="232"/>
    </location>
</feature>
<dbReference type="InterPro" id="IPR036291">
    <property type="entry name" value="NAD(P)-bd_dom_sf"/>
</dbReference>
<protein>
    <submittedName>
        <fullName evidence="2">Related to NAD dependent epimerase/dehydratase family protein</fullName>
    </submittedName>
</protein>
<gene>
    <name evidence="2" type="ORF">PSFLO_05903</name>
</gene>
<dbReference type="PANTHER" id="PTHR48079:SF6">
    <property type="entry name" value="NAD(P)-BINDING DOMAIN-CONTAINING PROTEIN-RELATED"/>
    <property type="match status" value="1"/>
</dbReference>
<dbReference type="Gene3D" id="3.40.50.720">
    <property type="entry name" value="NAD(P)-binding Rossmann-like Domain"/>
    <property type="match status" value="1"/>
</dbReference>
<keyword evidence="3" id="KW-1185">Reference proteome</keyword>
<organism evidence="2 3">
    <name type="scientific">Pseudozyma flocculosa</name>
    <dbReference type="NCBI Taxonomy" id="84751"/>
    <lineage>
        <taxon>Eukaryota</taxon>
        <taxon>Fungi</taxon>
        <taxon>Dikarya</taxon>
        <taxon>Basidiomycota</taxon>
        <taxon>Ustilaginomycotina</taxon>
        <taxon>Ustilaginomycetes</taxon>
        <taxon>Ustilaginales</taxon>
        <taxon>Ustilaginaceae</taxon>
        <taxon>Pseudozyma</taxon>
    </lineage>
</organism>
<dbReference type="PANTHER" id="PTHR48079">
    <property type="entry name" value="PROTEIN YEEZ"/>
    <property type="match status" value="1"/>
</dbReference>
<dbReference type="AlphaFoldDB" id="A0A5C3FAF7"/>
<accession>A0A5C3FAF7</accession>
<dbReference type="Proteomes" id="UP000323386">
    <property type="component" value="Unassembled WGS sequence"/>
</dbReference>
<evidence type="ECO:0000313" key="3">
    <source>
        <dbReference type="Proteomes" id="UP000323386"/>
    </source>
</evidence>
<proteinExistence type="predicted"/>
<evidence type="ECO:0000259" key="1">
    <source>
        <dbReference type="Pfam" id="PF01370"/>
    </source>
</evidence>
<dbReference type="InterPro" id="IPR051783">
    <property type="entry name" value="NAD(P)-dependent_oxidoreduct"/>
</dbReference>
<sequence>MTKLLVTGATGYIGGSILTTLLRDAHAAVAEYGVLVRNKAALDTFQSRGVKAHLFDGLDDLATIEDVASQYDIVVNTASASHPESAKALIRGLSRRSRPAGSNASIVHTSGTSILGDHAEGRRLDERIFSDVDDDLYAFEAGHPEPYSQRITDVAVVDTAAALGVRSYIVVPPTIYGKGSGWFATISQQIPHLTRLALRQGQAVCINEGLSAWNHIHIDDVADFYSFLLARILADDDASVGHGRREGYYFVQDGEHTWSDVSRAIGAQLHARGLIKTPEVRSESADWFARHLGFGTPQLIRLGFSSNARARDDRARALGWSPRRHDFEEHYQHEIATVAAEADFSSP</sequence>
<dbReference type="SUPFAM" id="SSF51735">
    <property type="entry name" value="NAD(P)-binding Rossmann-fold domains"/>
    <property type="match status" value="1"/>
</dbReference>
<dbReference type="GO" id="GO:0004029">
    <property type="term" value="F:aldehyde dehydrogenase (NAD+) activity"/>
    <property type="evidence" value="ECO:0007669"/>
    <property type="project" value="TreeGrafter"/>
</dbReference>